<feature type="transmembrane region" description="Helical" evidence="2">
    <location>
        <begin position="20"/>
        <end position="38"/>
    </location>
</feature>
<name>F1ZCF3_9SPHN</name>
<dbReference type="EMBL" id="AEWJ01000054">
    <property type="protein sequence ID" value="EGD57765.1"/>
    <property type="molecule type" value="Genomic_DNA"/>
</dbReference>
<dbReference type="InParanoid" id="F1ZCF3"/>
<evidence type="ECO:0000256" key="2">
    <source>
        <dbReference type="SAM" id="Phobius"/>
    </source>
</evidence>
<dbReference type="HOGENOM" id="CLU_105881_1_0_5"/>
<comment type="caution">
    <text evidence="3">The sequence shown here is derived from an EMBL/GenBank/DDBJ whole genome shotgun (WGS) entry which is preliminary data.</text>
</comment>
<dbReference type="OrthoDB" id="109506at2"/>
<gene>
    <name evidence="3" type="ORF">Y88_3091</name>
</gene>
<keyword evidence="2" id="KW-1133">Transmembrane helix</keyword>
<dbReference type="RefSeq" id="WP_008070915.1">
    <property type="nucleotide sequence ID" value="NZ_AQWK01000008.1"/>
</dbReference>
<keyword evidence="2" id="KW-0812">Transmembrane</keyword>
<evidence type="ECO:0000256" key="1">
    <source>
        <dbReference type="SAM" id="MobiDB-lite"/>
    </source>
</evidence>
<dbReference type="eggNOG" id="ENOG5032SFR">
    <property type="taxonomic scope" value="Bacteria"/>
</dbReference>
<dbReference type="CDD" id="cd00085">
    <property type="entry name" value="HNHc"/>
    <property type="match status" value="1"/>
</dbReference>
<protein>
    <recommendedName>
        <fullName evidence="5">HNH endonuclease</fullName>
    </recommendedName>
</protein>
<dbReference type="STRING" id="983920.Y88_3091"/>
<proteinExistence type="predicted"/>
<accession>F1ZCF3</accession>
<sequence>MTDRPERGGPRRPLISPQTLAIVLILASLIVIAVWLATRHRAPSLPTPVPTPPAVQTGPLAPGTLPDRTDTPGAIDPAVTGADICAHDWAPGDPPTHGGDLTYSQAARHTSTRLKNDVFEEYGIPRPHDGGRSYEVDHLVPLALGGRDVKENLWPESRTAPDLNAWAKDRLEYRLYRMVCHPDAGASPLPLGEAQAALRDNWVAAYRRYCSNPADCPAHAE</sequence>
<keyword evidence="2" id="KW-0472">Membrane</keyword>
<evidence type="ECO:0008006" key="5">
    <source>
        <dbReference type="Google" id="ProtNLM"/>
    </source>
</evidence>
<evidence type="ECO:0000313" key="3">
    <source>
        <dbReference type="EMBL" id="EGD57765.1"/>
    </source>
</evidence>
<organism evidence="3 4">
    <name type="scientific">Novosphingobium nitrogenifigens DSM 19370</name>
    <dbReference type="NCBI Taxonomy" id="983920"/>
    <lineage>
        <taxon>Bacteria</taxon>
        <taxon>Pseudomonadati</taxon>
        <taxon>Pseudomonadota</taxon>
        <taxon>Alphaproteobacteria</taxon>
        <taxon>Sphingomonadales</taxon>
        <taxon>Sphingomonadaceae</taxon>
        <taxon>Novosphingobium</taxon>
    </lineage>
</organism>
<dbReference type="AlphaFoldDB" id="F1ZCF3"/>
<keyword evidence="4" id="KW-1185">Reference proteome</keyword>
<dbReference type="InterPro" id="IPR003615">
    <property type="entry name" value="HNH_nuc"/>
</dbReference>
<evidence type="ECO:0000313" key="4">
    <source>
        <dbReference type="Proteomes" id="UP000004728"/>
    </source>
</evidence>
<dbReference type="Proteomes" id="UP000004728">
    <property type="component" value="Unassembled WGS sequence"/>
</dbReference>
<feature type="region of interest" description="Disordered" evidence="1">
    <location>
        <begin position="43"/>
        <end position="72"/>
    </location>
</feature>
<reference evidence="3 4" key="1">
    <citation type="journal article" date="2012" name="J. Bacteriol.">
        <title>Draft Genome Sequence of Novosphingobium nitrogenifigens Y88T.</title>
        <authorList>
            <person name="Strabala T.J."/>
            <person name="Macdonald L."/>
            <person name="Liu V."/>
            <person name="Smit A.M."/>
        </authorList>
    </citation>
    <scope>NUCLEOTIDE SEQUENCE [LARGE SCALE GENOMIC DNA]</scope>
    <source>
        <strain evidence="3 4">DSM 19370</strain>
    </source>
</reference>